<proteinExistence type="predicted"/>
<evidence type="ECO:0000313" key="1">
    <source>
        <dbReference type="EMBL" id="SDE58637.1"/>
    </source>
</evidence>
<name>A0A1G7E4L2_9NOCA</name>
<keyword evidence="2" id="KW-1185">Reference proteome</keyword>
<sequence length="70" mass="8094">MRPRIGHGYGHLVRNREALLTVLIRPADERTVIDLVAQRFPDIPRIQFDVAEDDPSLRVQWAQEHPGIEL</sequence>
<protein>
    <submittedName>
        <fullName evidence="1">Uncharacterized protein</fullName>
    </submittedName>
</protein>
<evidence type="ECO:0000313" key="2">
    <source>
        <dbReference type="Proteomes" id="UP000199417"/>
    </source>
</evidence>
<organism evidence="1 2">
    <name type="scientific">Rhodococcus tukisamuensis</name>
    <dbReference type="NCBI Taxonomy" id="168276"/>
    <lineage>
        <taxon>Bacteria</taxon>
        <taxon>Bacillati</taxon>
        <taxon>Actinomycetota</taxon>
        <taxon>Actinomycetes</taxon>
        <taxon>Mycobacteriales</taxon>
        <taxon>Nocardiaceae</taxon>
        <taxon>Rhodococcus</taxon>
    </lineage>
</organism>
<gene>
    <name evidence="1" type="ORF">SAMN05444580_12239</name>
</gene>
<reference evidence="1 2" key="1">
    <citation type="submission" date="2016-10" db="EMBL/GenBank/DDBJ databases">
        <authorList>
            <person name="de Groot N.N."/>
        </authorList>
    </citation>
    <scope>NUCLEOTIDE SEQUENCE [LARGE SCALE GENOMIC DNA]</scope>
    <source>
        <strain evidence="1 2">JCM 11308</strain>
    </source>
</reference>
<dbReference type="AlphaFoldDB" id="A0A1G7E4L2"/>
<dbReference type="EMBL" id="FNAB01000022">
    <property type="protein sequence ID" value="SDE58637.1"/>
    <property type="molecule type" value="Genomic_DNA"/>
</dbReference>
<accession>A0A1G7E4L2</accession>
<dbReference type="Proteomes" id="UP000199417">
    <property type="component" value="Unassembled WGS sequence"/>
</dbReference>